<evidence type="ECO:0000313" key="2">
    <source>
        <dbReference type="Proteomes" id="UP001626550"/>
    </source>
</evidence>
<organism evidence="1 2">
    <name type="scientific">Cichlidogyrus casuarinus</name>
    <dbReference type="NCBI Taxonomy" id="1844966"/>
    <lineage>
        <taxon>Eukaryota</taxon>
        <taxon>Metazoa</taxon>
        <taxon>Spiralia</taxon>
        <taxon>Lophotrochozoa</taxon>
        <taxon>Platyhelminthes</taxon>
        <taxon>Monogenea</taxon>
        <taxon>Monopisthocotylea</taxon>
        <taxon>Dactylogyridea</taxon>
        <taxon>Ancyrocephalidae</taxon>
        <taxon>Cichlidogyrus</taxon>
    </lineage>
</organism>
<protein>
    <submittedName>
        <fullName evidence="1">Uncharacterized protein</fullName>
    </submittedName>
</protein>
<evidence type="ECO:0000313" key="1">
    <source>
        <dbReference type="EMBL" id="KAL3316366.1"/>
    </source>
</evidence>
<dbReference type="Proteomes" id="UP001626550">
    <property type="component" value="Unassembled WGS sequence"/>
</dbReference>
<comment type="caution">
    <text evidence="1">The sequence shown here is derived from an EMBL/GenBank/DDBJ whole genome shotgun (WGS) entry which is preliminary data.</text>
</comment>
<accession>A0ABD2Q9Y2</accession>
<name>A0ABD2Q9Y2_9PLAT</name>
<keyword evidence="2" id="KW-1185">Reference proteome</keyword>
<proteinExistence type="predicted"/>
<dbReference type="AlphaFoldDB" id="A0ABD2Q9Y2"/>
<dbReference type="EMBL" id="JBJKFK010000551">
    <property type="protein sequence ID" value="KAL3316366.1"/>
    <property type="molecule type" value="Genomic_DNA"/>
</dbReference>
<gene>
    <name evidence="1" type="ORF">Ciccas_004987</name>
</gene>
<reference evidence="1 2" key="1">
    <citation type="submission" date="2024-11" db="EMBL/GenBank/DDBJ databases">
        <title>Adaptive evolution of stress response genes in parasites aligns with host niche diversity.</title>
        <authorList>
            <person name="Hahn C."/>
            <person name="Resl P."/>
        </authorList>
    </citation>
    <scope>NUCLEOTIDE SEQUENCE [LARGE SCALE GENOMIC DNA]</scope>
    <source>
        <strain evidence="1">EGGRZ-B1_66</strain>
        <tissue evidence="1">Body</tissue>
    </source>
</reference>
<sequence>MIAYESPEVLETGQGITLSGKNHAYFTQLLQSELIREKNRLAAKPLAAKLAQDSLLVKNRPFFLPVKEALQGLRPETDDPEKVGSTWFDENSDVEERLENRKKRELAKSQSAMFPEHNEAQKVIKRILQLVAEEKAITDSCKFYVHFTIFKGVQLASMLKNMPASQLEIFIQTLAPDNSIVNAVIDFSDPTVRSPTSETLSLQEKRDKIIEAMQEKDMPDLCDQILYGFMLFIRNR</sequence>